<accession>A0ABP0UN42</accession>
<keyword evidence="3" id="KW-1185">Reference proteome</keyword>
<gene>
    <name evidence="2" type="ORF">CSSPTR1EN2_LOCUS17322</name>
</gene>
<feature type="region of interest" description="Disordered" evidence="1">
    <location>
        <begin position="54"/>
        <end position="79"/>
    </location>
</feature>
<evidence type="ECO:0000256" key="1">
    <source>
        <dbReference type="SAM" id="MobiDB-lite"/>
    </source>
</evidence>
<protein>
    <submittedName>
        <fullName evidence="2">Uncharacterized protein</fullName>
    </submittedName>
</protein>
<evidence type="ECO:0000313" key="3">
    <source>
        <dbReference type="Proteomes" id="UP001497512"/>
    </source>
</evidence>
<dbReference type="Proteomes" id="UP001497512">
    <property type="component" value="Chromosome 4"/>
</dbReference>
<name>A0ABP0UN42_9BRYO</name>
<feature type="compositionally biased region" description="Polar residues" evidence="1">
    <location>
        <begin position="62"/>
        <end position="79"/>
    </location>
</feature>
<reference evidence="2" key="1">
    <citation type="submission" date="2024-02" db="EMBL/GenBank/DDBJ databases">
        <authorList>
            <consortium name="ELIXIR-Norway"/>
            <consortium name="Elixir Norway"/>
        </authorList>
    </citation>
    <scope>NUCLEOTIDE SEQUENCE</scope>
</reference>
<dbReference type="EMBL" id="OZ019896">
    <property type="protein sequence ID" value="CAK9224419.1"/>
    <property type="molecule type" value="Genomic_DNA"/>
</dbReference>
<sequence>MVERKELRWKTGAIASLERPEFLRFSFGRGGVDASMKLTPDATDTIPQELFNQHCNSRKDPSSNFKTQAQGSLVSAHSN</sequence>
<evidence type="ECO:0000313" key="2">
    <source>
        <dbReference type="EMBL" id="CAK9224419.1"/>
    </source>
</evidence>
<organism evidence="2 3">
    <name type="scientific">Sphagnum troendelagicum</name>
    <dbReference type="NCBI Taxonomy" id="128251"/>
    <lineage>
        <taxon>Eukaryota</taxon>
        <taxon>Viridiplantae</taxon>
        <taxon>Streptophyta</taxon>
        <taxon>Embryophyta</taxon>
        <taxon>Bryophyta</taxon>
        <taxon>Sphagnophytina</taxon>
        <taxon>Sphagnopsida</taxon>
        <taxon>Sphagnales</taxon>
        <taxon>Sphagnaceae</taxon>
        <taxon>Sphagnum</taxon>
    </lineage>
</organism>
<proteinExistence type="predicted"/>